<proteinExistence type="predicted"/>
<evidence type="ECO:0000256" key="2">
    <source>
        <dbReference type="SAM" id="MobiDB-lite"/>
    </source>
</evidence>
<comment type="caution">
    <text evidence="5">The sequence shown here is derived from an EMBL/GenBank/DDBJ whole genome shotgun (WGS) entry which is preliminary data.</text>
</comment>
<evidence type="ECO:0000259" key="3">
    <source>
        <dbReference type="Pfam" id="PF16206"/>
    </source>
</evidence>
<organism evidence="5 6">
    <name type="scientific">Tribonema minus</name>
    <dbReference type="NCBI Taxonomy" id="303371"/>
    <lineage>
        <taxon>Eukaryota</taxon>
        <taxon>Sar</taxon>
        <taxon>Stramenopiles</taxon>
        <taxon>Ochrophyta</taxon>
        <taxon>PX clade</taxon>
        <taxon>Xanthophyceae</taxon>
        <taxon>Tribonematales</taxon>
        <taxon>Tribonemataceae</taxon>
        <taxon>Tribonema</taxon>
    </lineage>
</organism>
<keyword evidence="6" id="KW-1185">Reference proteome</keyword>
<evidence type="ECO:0000313" key="6">
    <source>
        <dbReference type="Proteomes" id="UP000664859"/>
    </source>
</evidence>
<protein>
    <recommendedName>
        <fullName evidence="7">Protein MON2 homolog</fullName>
    </recommendedName>
</protein>
<feature type="coiled-coil region" evidence="1">
    <location>
        <begin position="1904"/>
        <end position="1931"/>
    </location>
</feature>
<feature type="domain" description="Mon2/Sec7/BIG1-like dimerisation and cyclophilin-binding" evidence="4">
    <location>
        <begin position="2"/>
        <end position="149"/>
    </location>
</feature>
<evidence type="ECO:0000259" key="4">
    <source>
        <dbReference type="Pfam" id="PF16213"/>
    </source>
</evidence>
<evidence type="ECO:0000313" key="5">
    <source>
        <dbReference type="EMBL" id="KAG5179489.1"/>
    </source>
</evidence>
<dbReference type="InterPro" id="IPR016024">
    <property type="entry name" value="ARM-type_fold"/>
</dbReference>
<dbReference type="InterPro" id="IPR032817">
    <property type="entry name" value="Mon2_C"/>
</dbReference>
<feature type="region of interest" description="Disordered" evidence="2">
    <location>
        <begin position="1796"/>
        <end position="1858"/>
    </location>
</feature>
<feature type="domain" description="Mon2/Sec7/BIG1-like dimerisation and cyclophilin-binding" evidence="4">
    <location>
        <begin position="163"/>
        <end position="226"/>
    </location>
</feature>
<feature type="region of interest" description="Disordered" evidence="2">
    <location>
        <begin position="586"/>
        <end position="656"/>
    </location>
</feature>
<keyword evidence="1" id="KW-0175">Coiled coil</keyword>
<dbReference type="SUPFAM" id="SSF48371">
    <property type="entry name" value="ARM repeat"/>
    <property type="match status" value="1"/>
</dbReference>
<dbReference type="Proteomes" id="UP000664859">
    <property type="component" value="Unassembled WGS sequence"/>
</dbReference>
<feature type="compositionally biased region" description="Low complexity" evidence="2">
    <location>
        <begin position="1798"/>
        <end position="1831"/>
    </location>
</feature>
<reference evidence="5" key="1">
    <citation type="submission" date="2021-02" db="EMBL/GenBank/DDBJ databases">
        <title>First Annotated Genome of the Yellow-green Alga Tribonema minus.</title>
        <authorList>
            <person name="Mahan K.M."/>
        </authorList>
    </citation>
    <scope>NUCLEOTIDE SEQUENCE</scope>
    <source>
        <strain evidence="5">UTEX B ZZ1240</strain>
    </source>
</reference>
<evidence type="ECO:0008006" key="7">
    <source>
        <dbReference type="Google" id="ProtNLM"/>
    </source>
</evidence>
<feature type="compositionally biased region" description="Pro residues" evidence="2">
    <location>
        <begin position="586"/>
        <end position="636"/>
    </location>
</feature>
<feature type="region of interest" description="Disordered" evidence="2">
    <location>
        <begin position="1463"/>
        <end position="1483"/>
    </location>
</feature>
<dbReference type="Pfam" id="PF16206">
    <property type="entry name" value="Mon2_C"/>
    <property type="match status" value="1"/>
</dbReference>
<gene>
    <name evidence="5" type="ORF">JKP88DRAFT_349881</name>
</gene>
<feature type="region of interest" description="Disordered" evidence="2">
    <location>
        <begin position="517"/>
        <end position="542"/>
    </location>
</feature>
<dbReference type="Pfam" id="PF16213">
    <property type="entry name" value="DCB"/>
    <property type="match status" value="2"/>
</dbReference>
<feature type="domain" description="Mon2 C-terminal" evidence="3">
    <location>
        <begin position="1169"/>
        <end position="1332"/>
    </location>
</feature>
<sequence length="1938" mass="202469">MEFLRVIEGELQGLSGEAKRKYPEVTEASERAILRLRGMREQYATALRRSGGEAPPLSMFRSQDLLRPFLLACNHSDAPAKLIGMALGSVQHLINRDAVSPADAPNVMRVLAIQAASAQPDVQLRVLQTLVMVVTWHGCEMSEETTLVMVVTWRGCEMLEETVAHCQLPQTLVMVVTWRGCEMSEETVAQALGVCLALHEAKNTTVRRAAYMTVRQIVSLLFDRVDDQVTAAAAAAAAAGAEGGGAQGVGRGGDRGAAGALLKHTNITRALGLELIEQALAAHPGLFKPPAGPYSELVTLEMLKGRVDLPLLVRLLRLAATVVVDHGETLLPQCEVILLLLLHYVNGGQGHGGHVHAALQGSDAETGGSGPINLATGGRETPWTAMLALELYAAARHVCAAAAAATAALALRRILSVSLWLLRFYDSFELAGRGRSPTVVSLLGRITASSDVLRRILSVPPLLLRFYESFDLVGRGRSPGRGGASPVVGSLVYSLSHFLLSHCSSHPGQSAGAMEMASSEQLAKGGQLGGKGLTELLPETEPPPLADRHPLLEALLCVLDLAAALSALAGGALGVENRARALLLVPPPPCDSSAQQPPPPGGAQEPPPGNAQLPPPGSAQEQPPPPGSAQQLPPPGGAEQIDTERPPSDVMSAAQSRGALREMVEGCWGGILAGVSHGLGHLQAPLVLEPTLLAAERMAIACGLMGIEQGMYAYMTCLCRLALPSWHSSGNSGGGGGGGAAASAASAAAAGGGGGGPVLSHRHVCALATLLRLMHRLGDLLGSGAWHSSLDVIDQLDGTAVAGEGCEAAAAALRAAAGRFVGFSQALRGPALHAAMLALASLSAGALAQDASPAAQGGRGGGREREHTRALSSSGIASMAAAQSQQNAPVCTVRIADPLQQWLGSKSGSSFGEAGFATACVVACAHANSHRLGTIWDVVAGHLKTLAAINSKPLRDASVRALSDLLVQALLNGSSSAPKGPATRRASSGGRDELNLDWVFVVDLPAAAAPPEHDDDKARLQALLFDAVAQLAQTPYIDTREATLSALHNSCGQVVDRAWGSILSLLTAVAQASHQLHHPGAGSCSGGAGAGQQWGGSCLALAFTSLKLIVDDFLDRVPPVEVPTLVRCTGTFAAQVENVNLSLTAVGMLWTVSDAFTSTNTRQVGKVDMWSAMLTELSHLAKDQRPEVRNCAINTLFSALIGNGSTFSDQQWQQYLLEVTFPLLGEVLCCTRAASHDTGVAPELRKGVRAVMHHSRDTDRKQWSETSVLAMQGLGRLMRSFARVLGGRPWFVAVVWPQTLAVFRDACLLGAAEQEVALAGVDGLSTLVQLMGRDGLSAAQARVSADMSVVRVSAGMSVVNGALQRSPAAPPPEPLQSGDGEGFEEQREGLWAQAWRAMRDATSFESDEFGEVAAAFARAYTQVHRSGAAAEFAAANGSSAQHDGSAAVELLDALDSLMVPRRAQPLRDGDGPTAGGQLRRTGTGGHTLTTAQRLILEFIKDEVCGCWDRAVRLLANYAFGPAGVSEACAREAAQVLISLMGGRVPAEARAAALPGLLTHMSRPCEALLRPEMGRAASVRAAGQPIQVWTHWPAAPRYVALLSQFRMLLVTGLQQGAPSQLAAWGVATDSLRSFGVPWAQGLLAGEPGGDGSGGAEYASQCLISLGHITAGVKHACMAGNEPRRALTLGGAVFPGPFSDAQFGRCRLEQHVADRSGAVSPAYNTLRCCRAVLLWFADIDAVLAEDVSDLAPLSAAEERCLLALAAIGQLHAAALAQDDEEPEGMLDAVAAMVEGDYEAADGSSDDASPPDAAFQNEPSAPASQQQQQRSRSNSPPPSKGDARALLQQQHRRSSGGSTAAFRHVEGARGYLVVMCPLLLRALATRSRPVREAAASLLSTADIPGTIRGLQLQVEAMAATIARLRGERDELRSKQLADSFF</sequence>
<feature type="region of interest" description="Disordered" evidence="2">
    <location>
        <begin position="1363"/>
        <end position="1386"/>
    </location>
</feature>
<dbReference type="InterPro" id="IPR032629">
    <property type="entry name" value="DCB_dom"/>
</dbReference>
<dbReference type="OrthoDB" id="294853at2759"/>
<evidence type="ECO:0000256" key="1">
    <source>
        <dbReference type="SAM" id="Coils"/>
    </source>
</evidence>
<dbReference type="EMBL" id="JAFCMP010000457">
    <property type="protein sequence ID" value="KAG5179489.1"/>
    <property type="molecule type" value="Genomic_DNA"/>
</dbReference>
<accession>A0A835YQS4</accession>
<name>A0A835YQS4_9STRA</name>